<evidence type="ECO:0000259" key="9">
    <source>
        <dbReference type="PROSITE" id="PS50850"/>
    </source>
</evidence>
<evidence type="ECO:0000256" key="4">
    <source>
        <dbReference type="ARBA" id="ARBA00022692"/>
    </source>
</evidence>
<evidence type="ECO:0000256" key="2">
    <source>
        <dbReference type="ARBA" id="ARBA00010992"/>
    </source>
</evidence>
<feature type="domain" description="Major facilitator superfamily (MFS) profile" evidence="9">
    <location>
        <begin position="28"/>
        <end position="371"/>
    </location>
</feature>
<feature type="transmembrane region" description="Helical" evidence="8">
    <location>
        <begin position="119"/>
        <end position="139"/>
    </location>
</feature>
<accession>A0A443S8R5</accession>
<dbReference type="PROSITE" id="PS00216">
    <property type="entry name" value="SUGAR_TRANSPORT_1"/>
    <property type="match status" value="2"/>
</dbReference>
<dbReference type="GO" id="GO:0016324">
    <property type="term" value="C:apical plasma membrane"/>
    <property type="evidence" value="ECO:0007669"/>
    <property type="project" value="TreeGrafter"/>
</dbReference>
<evidence type="ECO:0000256" key="1">
    <source>
        <dbReference type="ARBA" id="ARBA00004141"/>
    </source>
</evidence>
<dbReference type="InterPro" id="IPR005828">
    <property type="entry name" value="MFS_sugar_transport-like"/>
</dbReference>
<comment type="subcellular location">
    <subcellularLocation>
        <location evidence="1">Membrane</location>
        <topology evidence="1">Multi-pass membrane protein</topology>
    </subcellularLocation>
</comment>
<dbReference type="Proteomes" id="UP000288716">
    <property type="component" value="Unassembled WGS sequence"/>
</dbReference>
<dbReference type="AlphaFoldDB" id="A0A443S8R5"/>
<evidence type="ECO:0000256" key="6">
    <source>
        <dbReference type="ARBA" id="ARBA00023136"/>
    </source>
</evidence>
<evidence type="ECO:0000256" key="8">
    <source>
        <dbReference type="SAM" id="Phobius"/>
    </source>
</evidence>
<name>A0A443S8R5_9ACAR</name>
<reference evidence="10 11" key="1">
    <citation type="journal article" date="2018" name="Gigascience">
        <title>Genomes of trombidid mites reveal novel predicted allergens and laterally-transferred genes associated with secondary metabolism.</title>
        <authorList>
            <person name="Dong X."/>
            <person name="Chaisiri K."/>
            <person name="Xia D."/>
            <person name="Armstrong S.D."/>
            <person name="Fang Y."/>
            <person name="Donnelly M.J."/>
            <person name="Kadowaki T."/>
            <person name="McGarry J.W."/>
            <person name="Darby A.C."/>
            <person name="Makepeace B.L."/>
        </authorList>
    </citation>
    <scope>NUCLEOTIDE SEQUENCE [LARGE SCALE GENOMIC DNA]</scope>
    <source>
        <strain evidence="10">UoL-UT</strain>
    </source>
</reference>
<dbReference type="EMBL" id="NCKV01005606">
    <property type="protein sequence ID" value="RWS23956.1"/>
    <property type="molecule type" value="Genomic_DNA"/>
</dbReference>
<dbReference type="InterPro" id="IPR020846">
    <property type="entry name" value="MFS_dom"/>
</dbReference>
<dbReference type="PANTHER" id="PTHR48020">
    <property type="entry name" value="PROTON MYO-INOSITOL COTRANSPORTER"/>
    <property type="match status" value="1"/>
</dbReference>
<comment type="similarity">
    <text evidence="2 7">Belongs to the major facilitator superfamily. Sugar transporter (TC 2.A.1.1) family.</text>
</comment>
<dbReference type="PRINTS" id="PR00171">
    <property type="entry name" value="SUGRTRNSPORT"/>
</dbReference>
<feature type="transmembrane region" description="Helical" evidence="8">
    <location>
        <begin position="21"/>
        <end position="41"/>
    </location>
</feature>
<protein>
    <submittedName>
        <fullName evidence="10">Proton myo-inositol cotransporter-like isoform X2</fullName>
    </submittedName>
</protein>
<feature type="transmembrane region" description="Helical" evidence="8">
    <location>
        <begin position="61"/>
        <end position="82"/>
    </location>
</feature>
<keyword evidence="11" id="KW-1185">Reference proteome</keyword>
<dbReference type="STRING" id="299467.A0A443S8R5"/>
<evidence type="ECO:0000256" key="7">
    <source>
        <dbReference type="RuleBase" id="RU003346"/>
    </source>
</evidence>
<keyword evidence="4 8" id="KW-0812">Transmembrane</keyword>
<evidence type="ECO:0000256" key="5">
    <source>
        <dbReference type="ARBA" id="ARBA00022989"/>
    </source>
</evidence>
<dbReference type="InterPro" id="IPR003663">
    <property type="entry name" value="Sugar/inositol_transpt"/>
</dbReference>
<dbReference type="OrthoDB" id="4142200at2759"/>
<evidence type="ECO:0000313" key="10">
    <source>
        <dbReference type="EMBL" id="RWS23956.1"/>
    </source>
</evidence>
<keyword evidence="3 7" id="KW-0813">Transport</keyword>
<keyword evidence="6 8" id="KW-0472">Membrane</keyword>
<dbReference type="PANTHER" id="PTHR48020:SF12">
    <property type="entry name" value="PROTON MYO-INOSITOL COTRANSPORTER"/>
    <property type="match status" value="1"/>
</dbReference>
<feature type="transmembrane region" description="Helical" evidence="8">
    <location>
        <begin position="94"/>
        <end position="113"/>
    </location>
</feature>
<evidence type="ECO:0000313" key="11">
    <source>
        <dbReference type="Proteomes" id="UP000288716"/>
    </source>
</evidence>
<evidence type="ECO:0000256" key="3">
    <source>
        <dbReference type="ARBA" id="ARBA00022448"/>
    </source>
</evidence>
<feature type="transmembrane region" description="Helical" evidence="8">
    <location>
        <begin position="159"/>
        <end position="177"/>
    </location>
</feature>
<dbReference type="InterPro" id="IPR050814">
    <property type="entry name" value="Myo-inositol_Transporter"/>
</dbReference>
<dbReference type="InterPro" id="IPR036259">
    <property type="entry name" value="MFS_trans_sf"/>
</dbReference>
<dbReference type="GO" id="GO:0005366">
    <property type="term" value="F:myo-inositol:proton symporter activity"/>
    <property type="evidence" value="ECO:0007669"/>
    <property type="project" value="TreeGrafter"/>
</dbReference>
<organism evidence="10 11">
    <name type="scientific">Leptotrombidium deliense</name>
    <dbReference type="NCBI Taxonomy" id="299467"/>
    <lineage>
        <taxon>Eukaryota</taxon>
        <taxon>Metazoa</taxon>
        <taxon>Ecdysozoa</taxon>
        <taxon>Arthropoda</taxon>
        <taxon>Chelicerata</taxon>
        <taxon>Arachnida</taxon>
        <taxon>Acari</taxon>
        <taxon>Acariformes</taxon>
        <taxon>Trombidiformes</taxon>
        <taxon>Prostigmata</taxon>
        <taxon>Anystina</taxon>
        <taxon>Parasitengona</taxon>
        <taxon>Trombiculoidea</taxon>
        <taxon>Trombiculidae</taxon>
        <taxon>Leptotrombidium</taxon>
    </lineage>
</organism>
<dbReference type="VEuPathDB" id="VectorBase:LDEU008084"/>
<sequence>MHSQIEVIENNGDENGKEKPTGSFVFLVTILSTIGAFLFGYDTGIVSGAMVFITDQFNLNYLWHELIVSITIGGAWLFSLFAGVMSDSIGRKPVILISSVIFIAGSVVLGFAPNKVYLLIGRLIVGAGIGLASMIVPIYNAEIAPKGIRGRLVALNQNFICLGQFIAGVVAGGLSYIDDGWRYMLGLAAVPALIQLIGFLAMPETPRYLVKKRKDDKALEVLKRTQPASLNVQSELEDIKRTCAEQEIHSQKSIHVFLRIFKTKSVRKALFIGCCLQIFQQIVGINTVMYYTATIIEISGVNNKSTAIWYSAIVAFVPFLCNFSSFYFIEKLGRRKTFLMSLCGVIISLLVIGAGFQPENNLELESNRSLQ</sequence>
<dbReference type="SUPFAM" id="SSF103473">
    <property type="entry name" value="MFS general substrate transporter"/>
    <property type="match status" value="1"/>
</dbReference>
<feature type="transmembrane region" description="Helical" evidence="8">
    <location>
        <begin position="269"/>
        <end position="296"/>
    </location>
</feature>
<gene>
    <name evidence="10" type="ORF">B4U80_10795</name>
</gene>
<dbReference type="Gene3D" id="1.20.1250.20">
    <property type="entry name" value="MFS general substrate transporter like domains"/>
    <property type="match status" value="1"/>
</dbReference>
<feature type="transmembrane region" description="Helical" evidence="8">
    <location>
        <begin position="338"/>
        <end position="356"/>
    </location>
</feature>
<feature type="transmembrane region" description="Helical" evidence="8">
    <location>
        <begin position="183"/>
        <end position="202"/>
    </location>
</feature>
<dbReference type="PROSITE" id="PS00217">
    <property type="entry name" value="SUGAR_TRANSPORT_2"/>
    <property type="match status" value="1"/>
</dbReference>
<dbReference type="Pfam" id="PF00083">
    <property type="entry name" value="Sugar_tr"/>
    <property type="match status" value="1"/>
</dbReference>
<feature type="transmembrane region" description="Helical" evidence="8">
    <location>
        <begin position="308"/>
        <end position="329"/>
    </location>
</feature>
<dbReference type="InterPro" id="IPR005829">
    <property type="entry name" value="Sugar_transporter_CS"/>
</dbReference>
<keyword evidence="5 8" id="KW-1133">Transmembrane helix</keyword>
<proteinExistence type="inferred from homology"/>
<dbReference type="NCBIfam" id="TIGR00879">
    <property type="entry name" value="SP"/>
    <property type="match status" value="1"/>
</dbReference>
<dbReference type="PROSITE" id="PS50850">
    <property type="entry name" value="MFS"/>
    <property type="match status" value="1"/>
</dbReference>
<comment type="caution">
    <text evidence="10">The sequence shown here is derived from an EMBL/GenBank/DDBJ whole genome shotgun (WGS) entry which is preliminary data.</text>
</comment>